<dbReference type="EMBL" id="JACHEA010000001">
    <property type="protein sequence ID" value="MBB5339875.1"/>
    <property type="molecule type" value="Genomic_DNA"/>
</dbReference>
<evidence type="ECO:0000313" key="2">
    <source>
        <dbReference type="Proteomes" id="UP000569005"/>
    </source>
</evidence>
<protein>
    <submittedName>
        <fullName evidence="1">Uncharacterized protein</fullName>
    </submittedName>
</protein>
<organism evidence="1 2">
    <name type="scientific">Tunturiibacter gelidiferens</name>
    <dbReference type="NCBI Taxonomy" id="3069689"/>
    <lineage>
        <taxon>Bacteria</taxon>
        <taxon>Pseudomonadati</taxon>
        <taxon>Acidobacteriota</taxon>
        <taxon>Terriglobia</taxon>
        <taxon>Terriglobales</taxon>
        <taxon>Acidobacteriaceae</taxon>
        <taxon>Tunturiibacter</taxon>
    </lineage>
</organism>
<sequence length="75" mass="8334">MESSVWLLAFERLLSNEEAAGQAFAKGSIDLTAMKQLIAAMLANSCTRFMRSRGQAANSILLERFVLSHECPLMR</sequence>
<evidence type="ECO:0000313" key="1">
    <source>
        <dbReference type="EMBL" id="MBB5339875.1"/>
    </source>
</evidence>
<proteinExistence type="predicted"/>
<reference evidence="1" key="1">
    <citation type="submission" date="2020-08" db="EMBL/GenBank/DDBJ databases">
        <title>Genomic Encyclopedia of Type Strains, Phase IV (KMG-V): Genome sequencing to study the core and pangenomes of soil and plant-associated prokaryotes.</title>
        <authorList>
            <person name="Whitman W."/>
        </authorList>
    </citation>
    <scope>NUCLEOTIDE SEQUENCE</scope>
    <source>
        <strain evidence="1">M8UP15</strain>
    </source>
</reference>
<keyword evidence="2" id="KW-1185">Reference proteome</keyword>
<comment type="caution">
    <text evidence="1">The sequence shown here is derived from an EMBL/GenBank/DDBJ whole genome shotgun (WGS) entry which is preliminary data.</text>
</comment>
<gene>
    <name evidence="1" type="ORF">HDF13_002208</name>
</gene>
<dbReference type="Proteomes" id="UP000569005">
    <property type="component" value="Unassembled WGS sequence"/>
</dbReference>
<accession>A0ACC5NZI6</accession>
<name>A0ACC5NZI6_9BACT</name>